<reference evidence="2 3" key="1">
    <citation type="submission" date="2019-01" db="EMBL/GenBank/DDBJ databases">
        <title>Egibacter rhizosphaerae EGI 80759T.</title>
        <authorList>
            <person name="Chen D.-D."/>
            <person name="Tian Y."/>
            <person name="Jiao J.-Y."/>
            <person name="Zhang X.-T."/>
            <person name="Zhang Y.-G."/>
            <person name="Zhang Y."/>
            <person name="Xiao M."/>
            <person name="Shu W.-S."/>
            <person name="Li W.-J."/>
        </authorList>
    </citation>
    <scope>NUCLEOTIDE SEQUENCE [LARGE SCALE GENOMIC DNA]</scope>
    <source>
        <strain evidence="2 3">EGI 80759</strain>
    </source>
</reference>
<name>A0A411YB29_9ACTN</name>
<dbReference type="GO" id="GO:0016020">
    <property type="term" value="C:membrane"/>
    <property type="evidence" value="ECO:0007669"/>
    <property type="project" value="InterPro"/>
</dbReference>
<keyword evidence="1" id="KW-0472">Membrane</keyword>
<feature type="transmembrane region" description="Helical" evidence="1">
    <location>
        <begin position="248"/>
        <end position="268"/>
    </location>
</feature>
<protein>
    <submittedName>
        <fullName evidence="2">Sodium:glutamate symporter</fullName>
    </submittedName>
</protein>
<evidence type="ECO:0000313" key="2">
    <source>
        <dbReference type="EMBL" id="QBI18395.1"/>
    </source>
</evidence>
<feature type="transmembrane region" description="Helical" evidence="1">
    <location>
        <begin position="447"/>
        <end position="465"/>
    </location>
</feature>
<proteinExistence type="predicted"/>
<feature type="transmembrane region" description="Helical" evidence="1">
    <location>
        <begin position="39"/>
        <end position="62"/>
    </location>
</feature>
<dbReference type="EMBL" id="CP036402">
    <property type="protein sequence ID" value="QBI18395.1"/>
    <property type="molecule type" value="Genomic_DNA"/>
</dbReference>
<gene>
    <name evidence="2" type="ORF">ER308_01615</name>
</gene>
<accession>A0A411YB29</accession>
<keyword evidence="1" id="KW-1133">Transmembrane helix</keyword>
<organism evidence="2 3">
    <name type="scientific">Egibacter rhizosphaerae</name>
    <dbReference type="NCBI Taxonomy" id="1670831"/>
    <lineage>
        <taxon>Bacteria</taxon>
        <taxon>Bacillati</taxon>
        <taxon>Actinomycetota</taxon>
        <taxon>Nitriliruptoria</taxon>
        <taxon>Egibacterales</taxon>
        <taxon>Egibacteraceae</taxon>
        <taxon>Egibacter</taxon>
    </lineage>
</organism>
<feature type="transmembrane region" description="Helical" evidence="1">
    <location>
        <begin position="325"/>
        <end position="344"/>
    </location>
</feature>
<feature type="transmembrane region" description="Helical" evidence="1">
    <location>
        <begin position="6"/>
        <end position="27"/>
    </location>
</feature>
<dbReference type="GO" id="GO:0015813">
    <property type="term" value="P:L-glutamate transmembrane transport"/>
    <property type="evidence" value="ECO:0007669"/>
    <property type="project" value="InterPro"/>
</dbReference>
<evidence type="ECO:0000256" key="1">
    <source>
        <dbReference type="SAM" id="Phobius"/>
    </source>
</evidence>
<dbReference type="OrthoDB" id="9801557at2"/>
<dbReference type="InterPro" id="IPR004445">
    <property type="entry name" value="GltS"/>
</dbReference>
<dbReference type="AlphaFoldDB" id="A0A411YB29"/>
<dbReference type="PANTHER" id="PTHR36178:SF1">
    <property type="entry name" value="SODIUM_GLUTAMATE SYMPORTER"/>
    <property type="match status" value="1"/>
</dbReference>
<keyword evidence="3" id="KW-1185">Reference proteome</keyword>
<feature type="transmembrane region" description="Helical" evidence="1">
    <location>
        <begin position="82"/>
        <end position="102"/>
    </location>
</feature>
<keyword evidence="1" id="KW-0812">Transmembrane</keyword>
<feature type="transmembrane region" description="Helical" evidence="1">
    <location>
        <begin position="288"/>
        <end position="305"/>
    </location>
</feature>
<feature type="transmembrane region" description="Helical" evidence="1">
    <location>
        <begin position="180"/>
        <end position="202"/>
    </location>
</feature>
<dbReference type="RefSeq" id="WP_131153393.1">
    <property type="nucleotide sequence ID" value="NZ_CP036402.1"/>
</dbReference>
<sequence length="477" mass="49849">MTPDAVGLAIVLIGGIVLLGKLLRAWWGVAQRLFLPASILAGFLALVLGPDVLGAAVGAVFGEEAALADGVFGETTLEVWETLPELLITVVFATLFLGHRIPSPRTIWERGGPQLSLGLTMGAGQYVLGIALTALVLTPMFGINPVAGAMIEIGFEGGHGTAAGLSGTFDAVGFPEGADLTLGMATVGIVGGILLGVALVNIGARTGRTEILDAATQHSADEQRGIFGRFERGAAATMTVRPSSIEPLTIHFAFVAVAILVGVVLLEGLQALEDATWGAQDVEVIEHVPLFPLAMVGGALVQLLIDRFDDRALVDRAMMMRIQGISLDVLIVAALATLSLDVIGEHLASFLALAAVGLAWNVLAFWFLAPRMIPIYPYERGLTDFGQSMGVTATGLILLRIVDPENTTPALESFGYKQLGFEPLLGGGLVTALSVPLIGAFGPWPLFAAMFVLLVVALVVGIGYFGRQQPLQATEDG</sequence>
<dbReference type="PANTHER" id="PTHR36178">
    <property type="entry name" value="SLR0625 PROTEIN"/>
    <property type="match status" value="1"/>
</dbReference>
<dbReference type="GO" id="GO:0015501">
    <property type="term" value="F:glutamate:sodium symporter activity"/>
    <property type="evidence" value="ECO:0007669"/>
    <property type="project" value="InterPro"/>
</dbReference>
<evidence type="ECO:0000313" key="3">
    <source>
        <dbReference type="Proteomes" id="UP000291469"/>
    </source>
</evidence>
<dbReference type="Proteomes" id="UP000291469">
    <property type="component" value="Chromosome"/>
</dbReference>
<dbReference type="KEGG" id="erz:ER308_01615"/>
<feature type="transmembrane region" description="Helical" evidence="1">
    <location>
        <begin position="424"/>
        <end position="441"/>
    </location>
</feature>
<feature type="transmembrane region" description="Helical" evidence="1">
    <location>
        <begin position="123"/>
        <end position="143"/>
    </location>
</feature>
<feature type="transmembrane region" description="Helical" evidence="1">
    <location>
        <begin position="350"/>
        <end position="369"/>
    </location>
</feature>